<dbReference type="SUPFAM" id="SSF48403">
    <property type="entry name" value="Ankyrin repeat"/>
    <property type="match status" value="1"/>
</dbReference>
<dbReference type="PROSITE" id="PS50088">
    <property type="entry name" value="ANK_REPEAT"/>
    <property type="match status" value="3"/>
</dbReference>
<reference evidence="4" key="1">
    <citation type="journal article" date="2023" name="Mol. Phylogenet. Evol.">
        <title>Genome-scale phylogeny and comparative genomics of the fungal order Sordariales.</title>
        <authorList>
            <person name="Hensen N."/>
            <person name="Bonometti L."/>
            <person name="Westerberg I."/>
            <person name="Brannstrom I.O."/>
            <person name="Guillou S."/>
            <person name="Cros-Aarteil S."/>
            <person name="Calhoun S."/>
            <person name="Haridas S."/>
            <person name="Kuo A."/>
            <person name="Mondo S."/>
            <person name="Pangilinan J."/>
            <person name="Riley R."/>
            <person name="LaButti K."/>
            <person name="Andreopoulos B."/>
            <person name="Lipzen A."/>
            <person name="Chen C."/>
            <person name="Yan M."/>
            <person name="Daum C."/>
            <person name="Ng V."/>
            <person name="Clum A."/>
            <person name="Steindorff A."/>
            <person name="Ohm R.A."/>
            <person name="Martin F."/>
            <person name="Silar P."/>
            <person name="Natvig D.O."/>
            <person name="Lalanne C."/>
            <person name="Gautier V."/>
            <person name="Ament-Velasquez S.L."/>
            <person name="Kruys A."/>
            <person name="Hutchinson M.I."/>
            <person name="Powell A.J."/>
            <person name="Barry K."/>
            <person name="Miller A.N."/>
            <person name="Grigoriev I.V."/>
            <person name="Debuchy R."/>
            <person name="Gladieux P."/>
            <person name="Hiltunen Thoren M."/>
            <person name="Johannesson H."/>
        </authorList>
    </citation>
    <scope>NUCLEOTIDE SEQUENCE</scope>
    <source>
        <strain evidence="4">CBS 315.58</strain>
    </source>
</reference>
<dbReference type="PRINTS" id="PR01415">
    <property type="entry name" value="ANKYRIN"/>
</dbReference>
<feature type="repeat" description="ANK" evidence="3">
    <location>
        <begin position="133"/>
        <end position="165"/>
    </location>
</feature>
<dbReference type="InterPro" id="IPR002110">
    <property type="entry name" value="Ankyrin_rpt"/>
</dbReference>
<dbReference type="PROSITE" id="PS50297">
    <property type="entry name" value="ANK_REP_REGION"/>
    <property type="match status" value="3"/>
</dbReference>
<evidence type="ECO:0000256" key="1">
    <source>
        <dbReference type="ARBA" id="ARBA00022737"/>
    </source>
</evidence>
<dbReference type="Proteomes" id="UP001303160">
    <property type="component" value="Unassembled WGS sequence"/>
</dbReference>
<dbReference type="Pfam" id="PF00023">
    <property type="entry name" value="Ank"/>
    <property type="match status" value="1"/>
</dbReference>
<feature type="repeat" description="ANK" evidence="3">
    <location>
        <begin position="167"/>
        <end position="200"/>
    </location>
</feature>
<keyword evidence="2 3" id="KW-0040">ANK repeat</keyword>
<dbReference type="Pfam" id="PF12796">
    <property type="entry name" value="Ank_2"/>
    <property type="match status" value="2"/>
</dbReference>
<dbReference type="Gene3D" id="1.25.40.20">
    <property type="entry name" value="Ankyrin repeat-containing domain"/>
    <property type="match status" value="2"/>
</dbReference>
<keyword evidence="1" id="KW-0677">Repeat</keyword>
<feature type="repeat" description="ANK" evidence="3">
    <location>
        <begin position="99"/>
        <end position="132"/>
    </location>
</feature>
<dbReference type="PANTHER" id="PTHR24171:SF9">
    <property type="entry name" value="ANKYRIN REPEAT DOMAIN-CONTAINING PROTEIN 39"/>
    <property type="match status" value="1"/>
</dbReference>
<keyword evidence="5" id="KW-1185">Reference proteome</keyword>
<dbReference type="SMART" id="SM00248">
    <property type="entry name" value="ANK"/>
    <property type="match status" value="6"/>
</dbReference>
<protein>
    <submittedName>
        <fullName evidence="4">Ankyrin repeat-containing domain protein</fullName>
    </submittedName>
</protein>
<sequence length="337" mass="37485">MGQEEVVKYLLSSTEVTVNSYDRAGCTPLWHAADSGRTEIVRIFYQTGKADFDIGCRSPSPETSAPRFTAPLHQAAFKGCDDVVRYLIGTSEQHARNAEGQTALLVAVKNRDLDIVKYLITKVGADVEARNTMGQTALLVAAMNRDLDIVKLILDVGADVEARDGAEGQTALLVAATIGHLDIVKYLIAEAGADVEARDRQGMTALLWAGEQSTQWSGHLEIVRYLITEAGADAGARDNLGRNILRRVLDFPGARELKELWVRMDPWRNRSILRPYHLMHTIALTGKCDPRVPDLEGNSAMDVVERWMAEINESDMRTLKLNEVMRLFRDFIERHPA</sequence>
<evidence type="ECO:0000313" key="5">
    <source>
        <dbReference type="Proteomes" id="UP001303160"/>
    </source>
</evidence>
<organism evidence="4 5">
    <name type="scientific">Triangularia verruculosa</name>
    <dbReference type="NCBI Taxonomy" id="2587418"/>
    <lineage>
        <taxon>Eukaryota</taxon>
        <taxon>Fungi</taxon>
        <taxon>Dikarya</taxon>
        <taxon>Ascomycota</taxon>
        <taxon>Pezizomycotina</taxon>
        <taxon>Sordariomycetes</taxon>
        <taxon>Sordariomycetidae</taxon>
        <taxon>Sordariales</taxon>
        <taxon>Podosporaceae</taxon>
        <taxon>Triangularia</taxon>
    </lineage>
</organism>
<comment type="caution">
    <text evidence="4">The sequence shown here is derived from an EMBL/GenBank/DDBJ whole genome shotgun (WGS) entry which is preliminary data.</text>
</comment>
<dbReference type="InterPro" id="IPR036770">
    <property type="entry name" value="Ankyrin_rpt-contain_sf"/>
</dbReference>
<gene>
    <name evidence="4" type="ORF">QBC40DRAFT_215867</name>
</gene>
<proteinExistence type="predicted"/>
<evidence type="ECO:0000256" key="2">
    <source>
        <dbReference type="ARBA" id="ARBA00023043"/>
    </source>
</evidence>
<accession>A0AAN6XV31</accession>
<name>A0AAN6XV31_9PEZI</name>
<evidence type="ECO:0000313" key="4">
    <source>
        <dbReference type="EMBL" id="KAK4205112.1"/>
    </source>
</evidence>
<evidence type="ECO:0000256" key="3">
    <source>
        <dbReference type="PROSITE-ProRule" id="PRU00023"/>
    </source>
</evidence>
<dbReference type="AlphaFoldDB" id="A0AAN6XV31"/>
<reference evidence="4" key="2">
    <citation type="submission" date="2023-05" db="EMBL/GenBank/DDBJ databases">
        <authorList>
            <consortium name="Lawrence Berkeley National Laboratory"/>
            <person name="Steindorff A."/>
            <person name="Hensen N."/>
            <person name="Bonometti L."/>
            <person name="Westerberg I."/>
            <person name="Brannstrom I.O."/>
            <person name="Guillou S."/>
            <person name="Cros-Aarteil S."/>
            <person name="Calhoun S."/>
            <person name="Haridas S."/>
            <person name="Kuo A."/>
            <person name="Mondo S."/>
            <person name="Pangilinan J."/>
            <person name="Riley R."/>
            <person name="Labutti K."/>
            <person name="Andreopoulos B."/>
            <person name="Lipzen A."/>
            <person name="Chen C."/>
            <person name="Yanf M."/>
            <person name="Daum C."/>
            <person name="Ng V."/>
            <person name="Clum A."/>
            <person name="Ohm R."/>
            <person name="Martin F."/>
            <person name="Silar P."/>
            <person name="Natvig D."/>
            <person name="Lalanne C."/>
            <person name="Gautier V."/>
            <person name="Ament-Velasquez S.L."/>
            <person name="Kruys A."/>
            <person name="Hutchinson M.I."/>
            <person name="Powell A.J."/>
            <person name="Barry K."/>
            <person name="Miller A.N."/>
            <person name="Grigoriev I.V."/>
            <person name="Debuchy R."/>
            <person name="Gladieux P."/>
            <person name="Thoren M.H."/>
            <person name="Johannesson H."/>
        </authorList>
    </citation>
    <scope>NUCLEOTIDE SEQUENCE</scope>
    <source>
        <strain evidence="4">CBS 315.58</strain>
    </source>
</reference>
<dbReference type="EMBL" id="MU863878">
    <property type="protein sequence ID" value="KAK4205112.1"/>
    <property type="molecule type" value="Genomic_DNA"/>
</dbReference>
<dbReference type="PANTHER" id="PTHR24171">
    <property type="entry name" value="ANKYRIN REPEAT DOMAIN-CONTAINING PROTEIN 39-RELATED"/>
    <property type="match status" value="1"/>
</dbReference>